<keyword evidence="2" id="KW-1185">Reference proteome</keyword>
<accession>A0A9P8TGL9</accession>
<proteinExistence type="predicted"/>
<evidence type="ECO:0000313" key="2">
    <source>
        <dbReference type="Proteomes" id="UP000788993"/>
    </source>
</evidence>
<dbReference type="Proteomes" id="UP000788993">
    <property type="component" value="Unassembled WGS sequence"/>
</dbReference>
<evidence type="ECO:0000313" key="1">
    <source>
        <dbReference type="EMBL" id="KAH3678049.1"/>
    </source>
</evidence>
<organism evidence="1 2">
    <name type="scientific">Ogataea polymorpha</name>
    <dbReference type="NCBI Taxonomy" id="460523"/>
    <lineage>
        <taxon>Eukaryota</taxon>
        <taxon>Fungi</taxon>
        <taxon>Dikarya</taxon>
        <taxon>Ascomycota</taxon>
        <taxon>Saccharomycotina</taxon>
        <taxon>Pichiomycetes</taxon>
        <taxon>Pichiales</taxon>
        <taxon>Pichiaceae</taxon>
        <taxon>Ogataea</taxon>
    </lineage>
</organism>
<comment type="caution">
    <text evidence="1">The sequence shown here is derived from an EMBL/GenBank/DDBJ whole genome shotgun (WGS) entry which is preliminary data.</text>
</comment>
<name>A0A9P8TGL9_9ASCO</name>
<sequence>METVLAHSLKPRLCWNLTTWYLVSIRLMEAPLHSNMFMVLVSSELNLCVLSQWGRPEYESTAFSRFASLYASGGLKSVVFA</sequence>
<reference evidence="1" key="1">
    <citation type="journal article" date="2021" name="Open Biol.">
        <title>Shared evolutionary footprints suggest mitochondrial oxidative damage underlies multiple complex I losses in fungi.</title>
        <authorList>
            <person name="Schikora-Tamarit M.A."/>
            <person name="Marcet-Houben M."/>
            <person name="Nosek J."/>
            <person name="Gabaldon T."/>
        </authorList>
    </citation>
    <scope>NUCLEOTIDE SEQUENCE</scope>
    <source>
        <strain evidence="1">NCAIM Y.01608</strain>
    </source>
</reference>
<gene>
    <name evidence="1" type="ORF">OGATHE_000704</name>
</gene>
<reference evidence="1" key="2">
    <citation type="submission" date="2021-01" db="EMBL/GenBank/DDBJ databases">
        <authorList>
            <person name="Schikora-Tamarit M.A."/>
        </authorList>
    </citation>
    <scope>NUCLEOTIDE SEQUENCE</scope>
    <source>
        <strain evidence="1">NCAIM Y.01608</strain>
    </source>
</reference>
<dbReference type="EMBL" id="JAEUBD010000095">
    <property type="protein sequence ID" value="KAH3678049.1"/>
    <property type="molecule type" value="Genomic_DNA"/>
</dbReference>
<protein>
    <submittedName>
        <fullName evidence="1">Uncharacterized protein</fullName>
    </submittedName>
</protein>
<dbReference type="AlphaFoldDB" id="A0A9P8TGL9"/>